<dbReference type="PANTHER" id="PTHR30244:SF36">
    <property type="entry name" value="3-OXO-GLUCOSE-6-PHOSPHATE:GLUTAMATE AMINOTRANSFERASE"/>
    <property type="match status" value="1"/>
</dbReference>
<evidence type="ECO:0000256" key="3">
    <source>
        <dbReference type="RuleBase" id="RU004508"/>
    </source>
</evidence>
<accession>A0ABV8PRJ6</accession>
<dbReference type="GO" id="GO:0008483">
    <property type="term" value="F:transaminase activity"/>
    <property type="evidence" value="ECO:0007669"/>
    <property type="project" value="UniProtKB-KW"/>
</dbReference>
<reference evidence="5" key="1">
    <citation type="journal article" date="2019" name="Int. J. Syst. Evol. Microbiol.">
        <title>The Global Catalogue of Microorganisms (GCM) 10K type strain sequencing project: providing services to taxonomists for standard genome sequencing and annotation.</title>
        <authorList>
            <consortium name="The Broad Institute Genomics Platform"/>
            <consortium name="The Broad Institute Genome Sequencing Center for Infectious Disease"/>
            <person name="Wu L."/>
            <person name="Ma J."/>
        </authorList>
    </citation>
    <scope>NUCLEOTIDE SEQUENCE [LARGE SCALE GENOMIC DNA]</scope>
    <source>
        <strain evidence="5">CECT 8010</strain>
    </source>
</reference>
<dbReference type="InterPro" id="IPR015424">
    <property type="entry name" value="PyrdxlP-dep_Trfase"/>
</dbReference>
<dbReference type="PIRSF" id="PIRSF000390">
    <property type="entry name" value="PLP_StrS"/>
    <property type="match status" value="1"/>
</dbReference>
<sequence>MYKILSPTINDMHIPFVDLKAQYQSIQHDIDAAIASVISETAFIGGKYVQQFEAAFAALHGVTHCISCANGTDALYIIMKMLGIGNGDEVITASNSWISSSETISQTGATPVFIDCDADYYAIDETLIEAKITTKTKAILPVHLHGQMCNMLAIKNLATKHHLFIIEDCAQAHLSAFNGQLAGTFGHAAAFSFYPGKNLGAYGDAGCILTNDAVLAEKCRMYARHGALVKHNHQMEGINSRMDGLQAAILLAKLPYLHLWTEQRIAHATYYTKVLTGIKQIILPAIREFTKHTFHLYVIRCEQRDALVNYLKENGIATAIHYPTPLPLLPAYDYLKYQEEEIPICSAFQHQILSLPIYPELTTEQIDYIANTIKAFYQV</sequence>
<dbReference type="Gene3D" id="3.90.1150.10">
    <property type="entry name" value="Aspartate Aminotransferase, domain 1"/>
    <property type="match status" value="1"/>
</dbReference>
<comment type="similarity">
    <text evidence="2 3">Belongs to the DegT/DnrJ/EryC1 family.</text>
</comment>
<evidence type="ECO:0000256" key="2">
    <source>
        <dbReference type="ARBA" id="ARBA00037999"/>
    </source>
</evidence>
<dbReference type="Pfam" id="PF01041">
    <property type="entry name" value="DegT_DnrJ_EryC1"/>
    <property type="match status" value="1"/>
</dbReference>
<keyword evidence="1 3" id="KW-0663">Pyridoxal phosphate</keyword>
<keyword evidence="4" id="KW-0808">Transferase</keyword>
<evidence type="ECO:0000313" key="5">
    <source>
        <dbReference type="Proteomes" id="UP001595906"/>
    </source>
</evidence>
<protein>
    <submittedName>
        <fullName evidence="4">DegT/DnrJ/EryC1/StrS family aminotransferase</fullName>
    </submittedName>
</protein>
<dbReference type="Gene3D" id="3.40.640.10">
    <property type="entry name" value="Type I PLP-dependent aspartate aminotransferase-like (Major domain)"/>
    <property type="match status" value="1"/>
</dbReference>
<dbReference type="SUPFAM" id="SSF53383">
    <property type="entry name" value="PLP-dependent transferases"/>
    <property type="match status" value="1"/>
</dbReference>
<dbReference type="PANTHER" id="PTHR30244">
    <property type="entry name" value="TRANSAMINASE"/>
    <property type="match status" value="1"/>
</dbReference>
<organism evidence="4 5">
    <name type="scientific">Parasediminibacterium paludis</name>
    <dbReference type="NCBI Taxonomy" id="908966"/>
    <lineage>
        <taxon>Bacteria</taxon>
        <taxon>Pseudomonadati</taxon>
        <taxon>Bacteroidota</taxon>
        <taxon>Chitinophagia</taxon>
        <taxon>Chitinophagales</taxon>
        <taxon>Chitinophagaceae</taxon>
        <taxon>Parasediminibacterium</taxon>
    </lineage>
</organism>
<dbReference type="InterPro" id="IPR015422">
    <property type="entry name" value="PyrdxlP-dep_Trfase_small"/>
</dbReference>
<evidence type="ECO:0000313" key="4">
    <source>
        <dbReference type="EMBL" id="MFC4230493.1"/>
    </source>
</evidence>
<gene>
    <name evidence="4" type="ORF">ACFOW1_01225</name>
</gene>
<comment type="caution">
    <text evidence="4">The sequence shown here is derived from an EMBL/GenBank/DDBJ whole genome shotgun (WGS) entry which is preliminary data.</text>
</comment>
<name>A0ABV8PRJ6_9BACT</name>
<dbReference type="EMBL" id="JBHSDC010000002">
    <property type="protein sequence ID" value="MFC4230493.1"/>
    <property type="molecule type" value="Genomic_DNA"/>
</dbReference>
<keyword evidence="4" id="KW-0032">Aminotransferase</keyword>
<dbReference type="InterPro" id="IPR015421">
    <property type="entry name" value="PyrdxlP-dep_Trfase_major"/>
</dbReference>
<evidence type="ECO:0000256" key="1">
    <source>
        <dbReference type="ARBA" id="ARBA00022898"/>
    </source>
</evidence>
<dbReference type="CDD" id="cd00616">
    <property type="entry name" value="AHBA_syn"/>
    <property type="match status" value="1"/>
</dbReference>
<dbReference type="Proteomes" id="UP001595906">
    <property type="component" value="Unassembled WGS sequence"/>
</dbReference>
<dbReference type="RefSeq" id="WP_379011679.1">
    <property type="nucleotide sequence ID" value="NZ_JBHSDC010000002.1"/>
</dbReference>
<keyword evidence="5" id="KW-1185">Reference proteome</keyword>
<proteinExistence type="inferred from homology"/>
<dbReference type="InterPro" id="IPR000653">
    <property type="entry name" value="DegT/StrS_aminotransferase"/>
</dbReference>